<sequence length="105" mass="11867">MKYLKSMTLSTTALLLLTACGSVRHVPESKGGFYYSGIYFGKNFSQTLKEGVEDGCDTSKGHYTKNHTLFNNDRDYNTGWFLGRSRCIPLFKVEEDEKPVNTPDV</sequence>
<reference evidence="2" key="2">
    <citation type="journal article" date="2017" name="Stand. Genomic Sci.">
        <title>Complete genome sequence of the sulfur-oxidizing chemolithoautotrophic Sulfurovum lithotrophicum 42BKTT.</title>
        <authorList>
            <person name="Jeon W."/>
            <person name="Priscilla L."/>
            <person name="Park G."/>
            <person name="Lee H."/>
            <person name="Lee N."/>
            <person name="Lee D."/>
            <person name="Kwon H."/>
            <person name="Ahn I."/>
            <person name="Lee C."/>
            <person name="Lee H."/>
            <person name="Ahn J."/>
        </authorList>
    </citation>
    <scope>NUCLEOTIDE SEQUENCE [LARGE SCALE GENOMIC DNA]</scope>
    <source>
        <strain evidence="2">ATCC BAA-797 / 42BKT</strain>
    </source>
</reference>
<organism evidence="1 2">
    <name type="scientific">Sulfurovum lithotrophicum</name>
    <dbReference type="NCBI Taxonomy" id="206403"/>
    <lineage>
        <taxon>Bacteria</taxon>
        <taxon>Pseudomonadati</taxon>
        <taxon>Campylobacterota</taxon>
        <taxon>Epsilonproteobacteria</taxon>
        <taxon>Campylobacterales</taxon>
        <taxon>Sulfurovaceae</taxon>
        <taxon>Sulfurovum</taxon>
    </lineage>
</organism>
<dbReference type="KEGG" id="slh:YH65_03165"/>
<evidence type="ECO:0000313" key="1">
    <source>
        <dbReference type="EMBL" id="AKF24497.1"/>
    </source>
</evidence>
<dbReference type="RefSeq" id="WP_046550590.1">
    <property type="nucleotide sequence ID" value="NZ_CP011308.1"/>
</dbReference>
<evidence type="ECO:0000313" key="2">
    <source>
        <dbReference type="Proteomes" id="UP000034444"/>
    </source>
</evidence>
<dbReference type="EMBL" id="CP011308">
    <property type="protein sequence ID" value="AKF24497.1"/>
    <property type="molecule type" value="Genomic_DNA"/>
</dbReference>
<proteinExistence type="predicted"/>
<gene>
    <name evidence="1" type="ORF">YH65_03165</name>
</gene>
<evidence type="ECO:0008006" key="3">
    <source>
        <dbReference type="Google" id="ProtNLM"/>
    </source>
</evidence>
<dbReference type="AlphaFoldDB" id="A0A7U4M0B2"/>
<dbReference type="Proteomes" id="UP000034444">
    <property type="component" value="Chromosome"/>
</dbReference>
<keyword evidence="2" id="KW-1185">Reference proteome</keyword>
<dbReference type="PROSITE" id="PS51257">
    <property type="entry name" value="PROKAR_LIPOPROTEIN"/>
    <property type="match status" value="1"/>
</dbReference>
<accession>A0A7U4M0B2</accession>
<protein>
    <recommendedName>
        <fullName evidence="3">Lipoprotein</fullName>
    </recommendedName>
</protein>
<dbReference type="OrthoDB" id="5372956at2"/>
<reference evidence="1 2" key="1">
    <citation type="submission" date="2015-04" db="EMBL/GenBank/DDBJ databases">
        <title>Complete genome sequence of Sulfurovum lithotrophicum ATCC BAA-797T.</title>
        <authorList>
            <person name="Ahn J."/>
            <person name="Park G."/>
            <person name="Jeon W."/>
            <person name="Jang Y."/>
            <person name="Jang M."/>
            <person name="Lee H."/>
            <person name="Lee H."/>
        </authorList>
    </citation>
    <scope>NUCLEOTIDE SEQUENCE [LARGE SCALE GENOMIC DNA]</scope>
    <source>
        <strain evidence="2">ATCC BAA-797 / 42BKT</strain>
    </source>
</reference>
<name>A0A7U4M0B2_9BACT</name>